<dbReference type="InterPro" id="IPR002052">
    <property type="entry name" value="DNA_methylase_N6_adenine_CS"/>
</dbReference>
<gene>
    <name evidence="4" type="primary">rsmD</name>
    <name evidence="4" type="ORF">KS407_03290</name>
</gene>
<sequence>MRVISGNQKGLPLKAVPGQSTRPTTDKVKESIFNMVGPYFEGGLMLDLYGGSGSIAIEALSRGMDQAIIVDRDKKAIETIYSNLKFCKLLERAEVFRAESSRALKALQKNDRKLDFIFLDPPYKKHRLQEEITFIDEYHLLTDTGVIVVESDALVNLEDTYGNLKMIKFEQYGDTKISIFEKDGRG</sequence>
<dbReference type="NCBIfam" id="TIGR00095">
    <property type="entry name" value="16S rRNA (guanine(966)-N(2))-methyltransferase RsmD"/>
    <property type="match status" value="1"/>
</dbReference>
<dbReference type="PROSITE" id="PS00092">
    <property type="entry name" value="N6_MTASE"/>
    <property type="match status" value="1"/>
</dbReference>
<accession>A0ABS6JQS6</accession>
<dbReference type="EMBL" id="JAHQCR010000017">
    <property type="protein sequence ID" value="MBU9720466.1"/>
    <property type="molecule type" value="Genomic_DNA"/>
</dbReference>
<dbReference type="EC" id="2.1.1.171" evidence="4"/>
<proteinExistence type="predicted"/>
<dbReference type="PIRSF" id="PIRSF004553">
    <property type="entry name" value="CHP00095"/>
    <property type="match status" value="1"/>
</dbReference>
<name>A0ABS6JQS6_9BACI</name>
<evidence type="ECO:0000313" key="5">
    <source>
        <dbReference type="Proteomes" id="UP000790580"/>
    </source>
</evidence>
<keyword evidence="1 4" id="KW-0489">Methyltransferase</keyword>
<dbReference type="Gene3D" id="3.40.50.150">
    <property type="entry name" value="Vaccinia Virus protein VP39"/>
    <property type="match status" value="1"/>
</dbReference>
<dbReference type="SUPFAM" id="SSF53335">
    <property type="entry name" value="S-adenosyl-L-methionine-dependent methyltransferases"/>
    <property type="match status" value="1"/>
</dbReference>
<comment type="caution">
    <text evidence="4">The sequence shown here is derived from an EMBL/GenBank/DDBJ whole genome shotgun (WGS) entry which is preliminary data.</text>
</comment>
<dbReference type="GO" id="GO:0052913">
    <property type="term" value="F:16S rRNA (guanine(966)-N(2))-methyltransferase activity"/>
    <property type="evidence" value="ECO:0007669"/>
    <property type="project" value="UniProtKB-EC"/>
</dbReference>
<dbReference type="InterPro" id="IPR004398">
    <property type="entry name" value="RNA_MeTrfase_RsmD"/>
</dbReference>
<dbReference type="CDD" id="cd02440">
    <property type="entry name" value="AdoMet_MTases"/>
    <property type="match status" value="1"/>
</dbReference>
<evidence type="ECO:0000256" key="2">
    <source>
        <dbReference type="ARBA" id="ARBA00022679"/>
    </source>
</evidence>
<dbReference type="InterPro" id="IPR029063">
    <property type="entry name" value="SAM-dependent_MTases_sf"/>
</dbReference>
<evidence type="ECO:0000256" key="3">
    <source>
        <dbReference type="SAM" id="MobiDB-lite"/>
    </source>
</evidence>
<dbReference type="Pfam" id="PF03602">
    <property type="entry name" value="Cons_hypoth95"/>
    <property type="match status" value="1"/>
</dbReference>
<keyword evidence="2 4" id="KW-0808">Transferase</keyword>
<dbReference type="PANTHER" id="PTHR43542">
    <property type="entry name" value="METHYLTRANSFERASE"/>
    <property type="match status" value="1"/>
</dbReference>
<reference evidence="4 5" key="1">
    <citation type="submission" date="2021-06" db="EMBL/GenBank/DDBJ databases">
        <title>Bacillus sp. RD4P76, an endophyte from a halophyte.</title>
        <authorList>
            <person name="Sun J.-Q."/>
        </authorList>
    </citation>
    <scope>NUCLEOTIDE SEQUENCE [LARGE SCALE GENOMIC DNA]</scope>
    <source>
        <strain evidence="4 5">JCM 17098</strain>
    </source>
</reference>
<dbReference type="RefSeq" id="WP_088075823.1">
    <property type="nucleotide sequence ID" value="NZ_JAHQCR010000017.1"/>
</dbReference>
<protein>
    <submittedName>
        <fullName evidence="4">16S rRNA (Guanine(966)-N(2))-methyltransferase RsmD</fullName>
        <ecNumber evidence="4">2.1.1.171</ecNumber>
    </submittedName>
</protein>
<organism evidence="4 5">
    <name type="scientific">Evansella alkalicola</name>
    <dbReference type="NCBI Taxonomy" id="745819"/>
    <lineage>
        <taxon>Bacteria</taxon>
        <taxon>Bacillati</taxon>
        <taxon>Bacillota</taxon>
        <taxon>Bacilli</taxon>
        <taxon>Bacillales</taxon>
        <taxon>Bacillaceae</taxon>
        <taxon>Evansella</taxon>
    </lineage>
</organism>
<dbReference type="PANTHER" id="PTHR43542:SF1">
    <property type="entry name" value="METHYLTRANSFERASE"/>
    <property type="match status" value="1"/>
</dbReference>
<evidence type="ECO:0000313" key="4">
    <source>
        <dbReference type="EMBL" id="MBU9720466.1"/>
    </source>
</evidence>
<evidence type="ECO:0000256" key="1">
    <source>
        <dbReference type="ARBA" id="ARBA00022603"/>
    </source>
</evidence>
<keyword evidence="5" id="KW-1185">Reference proteome</keyword>
<feature type="region of interest" description="Disordered" evidence="3">
    <location>
        <begin position="1"/>
        <end position="25"/>
    </location>
</feature>
<dbReference type="Proteomes" id="UP000790580">
    <property type="component" value="Unassembled WGS sequence"/>
</dbReference>